<keyword evidence="2" id="KW-1185">Reference proteome</keyword>
<dbReference type="EMBL" id="LAVV01006997">
    <property type="protein sequence ID" value="KNZ57491.1"/>
    <property type="molecule type" value="Genomic_DNA"/>
</dbReference>
<accession>A0A0L6V9M3</accession>
<dbReference type="Proteomes" id="UP000037035">
    <property type="component" value="Unassembled WGS sequence"/>
</dbReference>
<comment type="caution">
    <text evidence="1">The sequence shown here is derived from an EMBL/GenBank/DDBJ whole genome shotgun (WGS) entry which is preliminary data.</text>
</comment>
<proteinExistence type="predicted"/>
<protein>
    <submittedName>
        <fullName evidence="1">Uncharacterized protein</fullName>
    </submittedName>
</protein>
<reference evidence="1 2" key="1">
    <citation type="submission" date="2015-08" db="EMBL/GenBank/DDBJ databases">
        <title>Next Generation Sequencing and Analysis of the Genome of Puccinia sorghi L Schw, the Causal Agent of Maize Common Rust.</title>
        <authorList>
            <person name="Rochi L."/>
            <person name="Burguener G."/>
            <person name="Darino M."/>
            <person name="Turjanski A."/>
            <person name="Kreff E."/>
            <person name="Dieguez M.J."/>
            <person name="Sacco F."/>
        </authorList>
    </citation>
    <scope>NUCLEOTIDE SEQUENCE [LARGE SCALE GENOMIC DNA]</scope>
    <source>
        <strain evidence="1 2">RO10H11247</strain>
    </source>
</reference>
<organism evidence="1 2">
    <name type="scientific">Puccinia sorghi</name>
    <dbReference type="NCBI Taxonomy" id="27349"/>
    <lineage>
        <taxon>Eukaryota</taxon>
        <taxon>Fungi</taxon>
        <taxon>Dikarya</taxon>
        <taxon>Basidiomycota</taxon>
        <taxon>Pucciniomycotina</taxon>
        <taxon>Pucciniomycetes</taxon>
        <taxon>Pucciniales</taxon>
        <taxon>Pucciniaceae</taxon>
        <taxon>Puccinia</taxon>
    </lineage>
</organism>
<evidence type="ECO:0000313" key="2">
    <source>
        <dbReference type="Proteomes" id="UP000037035"/>
    </source>
</evidence>
<sequence>MLLGVPYFDEIFMQGCVSSSATVAKNLCIGLGMSKLILITYESHSHEFKCRSKSGELEGTLQSFSWAQGWISSQTTDVTCHLVIIDWSWCDLCNDTKRRNKDSFQMVKQIILPATTQNTLWEEKNMRSEHWEFQQTCLCRHTAHNNILSPRGSSAFTMRCSLIILNTRVQDVVKGEIEKGRNREIEKETNLAQKNIQMRNEISQCVTGKKQKEAEKKKRDCTASKDEIEEQIIRISKNTLYTKEEDENLHWAVGPLSLLSDQFNCHHPQWKPPLFGVQTDSLELKEVLDRRGLEVVTSNNWGYDVISERKGLKVKGCKLFRQEECDQSTTFWTQFVLFIVGTDCDITVADGGFLVHIGMTQLQTSLSTRVATSHRVLIGGGVTLRGLLGLIGREDESCEVSDSKGRASVLSVRLVGFGQLVSRGNLSGIVDVMEEIGCGLDGLILGLGGSGRTGCSMEAQAALDQ</sequence>
<evidence type="ECO:0000313" key="1">
    <source>
        <dbReference type="EMBL" id="KNZ57491.1"/>
    </source>
</evidence>
<gene>
    <name evidence="1" type="ORF">VP01_2144g2</name>
</gene>
<dbReference type="AlphaFoldDB" id="A0A0L6V9M3"/>
<dbReference type="VEuPathDB" id="FungiDB:VP01_2144g2"/>
<name>A0A0L6V9M3_9BASI</name>